<evidence type="ECO:0000256" key="1">
    <source>
        <dbReference type="SAM" id="MobiDB-lite"/>
    </source>
</evidence>
<dbReference type="EMBL" id="CP049934">
    <property type="protein sequence ID" value="QIM17132.1"/>
    <property type="molecule type" value="Genomic_DNA"/>
</dbReference>
<organism evidence="2 3">
    <name type="scientific">Leucobacter insecticola</name>
    <dbReference type="NCBI Taxonomy" id="2714934"/>
    <lineage>
        <taxon>Bacteria</taxon>
        <taxon>Bacillati</taxon>
        <taxon>Actinomycetota</taxon>
        <taxon>Actinomycetes</taxon>
        <taxon>Micrococcales</taxon>
        <taxon>Microbacteriaceae</taxon>
        <taxon>Leucobacter</taxon>
    </lineage>
</organism>
<evidence type="ECO:0000313" key="2">
    <source>
        <dbReference type="EMBL" id="QIM17132.1"/>
    </source>
</evidence>
<dbReference type="AlphaFoldDB" id="A0A6G8FM19"/>
<name>A0A6G8FM19_9MICO</name>
<dbReference type="Proteomes" id="UP000501387">
    <property type="component" value="Chromosome"/>
</dbReference>
<keyword evidence="3" id="KW-1185">Reference proteome</keyword>
<accession>A0A6G8FM19</accession>
<protein>
    <submittedName>
        <fullName evidence="2">Uncharacterized protein</fullName>
    </submittedName>
</protein>
<dbReference type="KEGG" id="lins:G7067_13090"/>
<proteinExistence type="predicted"/>
<gene>
    <name evidence="2" type="ORF">G7067_13090</name>
</gene>
<evidence type="ECO:0000313" key="3">
    <source>
        <dbReference type="Proteomes" id="UP000501387"/>
    </source>
</evidence>
<reference evidence="2 3" key="1">
    <citation type="submission" date="2020-03" db="EMBL/GenBank/DDBJ databases">
        <title>Leucobacter sp. nov., isolated from beetles.</title>
        <authorList>
            <person name="Hyun D.-W."/>
            <person name="Bae J.-W."/>
        </authorList>
    </citation>
    <scope>NUCLEOTIDE SEQUENCE [LARGE SCALE GENOMIC DNA]</scope>
    <source>
        <strain evidence="2 3">HDW9B</strain>
    </source>
</reference>
<feature type="region of interest" description="Disordered" evidence="1">
    <location>
        <begin position="1"/>
        <end position="28"/>
    </location>
</feature>
<dbReference type="RefSeq" id="WP_166325219.1">
    <property type="nucleotide sequence ID" value="NZ_CP049934.1"/>
</dbReference>
<sequence length="49" mass="4860">MRGTLGLNQPDAPEESSPPEFPVTSPVAGFHTAALPAVPGHPGPSAAAQ</sequence>